<dbReference type="Proteomes" id="UP001233172">
    <property type="component" value="Unassembled WGS sequence"/>
</dbReference>
<organism evidence="2 3">
    <name type="scientific">Biomphalaria pfeifferi</name>
    <name type="common">Bloodfluke planorb</name>
    <name type="synonym">Freshwater snail</name>
    <dbReference type="NCBI Taxonomy" id="112525"/>
    <lineage>
        <taxon>Eukaryota</taxon>
        <taxon>Metazoa</taxon>
        <taxon>Spiralia</taxon>
        <taxon>Lophotrochozoa</taxon>
        <taxon>Mollusca</taxon>
        <taxon>Gastropoda</taxon>
        <taxon>Heterobranchia</taxon>
        <taxon>Euthyneura</taxon>
        <taxon>Panpulmonata</taxon>
        <taxon>Hygrophila</taxon>
        <taxon>Lymnaeoidea</taxon>
        <taxon>Planorbidae</taxon>
        <taxon>Biomphalaria</taxon>
    </lineage>
</organism>
<feature type="region of interest" description="Disordered" evidence="1">
    <location>
        <begin position="1"/>
        <end position="26"/>
    </location>
</feature>
<protein>
    <submittedName>
        <fullName evidence="2">Uncharacterized protein</fullName>
    </submittedName>
</protein>
<evidence type="ECO:0000313" key="2">
    <source>
        <dbReference type="EMBL" id="KAK0045389.1"/>
    </source>
</evidence>
<feature type="non-terminal residue" evidence="2">
    <location>
        <position position="60"/>
    </location>
</feature>
<name>A0AAD8AZS3_BIOPF</name>
<accession>A0AAD8AZS3</accession>
<sequence>MKDFCNGHKTSSPLTRVSKFRSGTKGGREEKIFDVHDGGQGTASAGRTMWLDITRHVRRQ</sequence>
<reference evidence="2" key="1">
    <citation type="journal article" date="2023" name="PLoS Negl. Trop. Dis.">
        <title>A genome sequence for Biomphalaria pfeifferi, the major vector snail for the human-infecting parasite Schistosoma mansoni.</title>
        <authorList>
            <person name="Bu L."/>
            <person name="Lu L."/>
            <person name="Laidemitt M.R."/>
            <person name="Zhang S.M."/>
            <person name="Mutuku M."/>
            <person name="Mkoji G."/>
            <person name="Steinauer M."/>
            <person name="Loker E.S."/>
        </authorList>
    </citation>
    <scope>NUCLEOTIDE SEQUENCE</scope>
    <source>
        <strain evidence="2">KasaAsao</strain>
    </source>
</reference>
<evidence type="ECO:0000313" key="3">
    <source>
        <dbReference type="Proteomes" id="UP001233172"/>
    </source>
</evidence>
<dbReference type="EMBL" id="JASAOG010000181">
    <property type="protein sequence ID" value="KAK0045389.1"/>
    <property type="molecule type" value="Genomic_DNA"/>
</dbReference>
<keyword evidence="3" id="KW-1185">Reference proteome</keyword>
<dbReference type="AlphaFoldDB" id="A0AAD8AZS3"/>
<comment type="caution">
    <text evidence="2">The sequence shown here is derived from an EMBL/GenBank/DDBJ whole genome shotgun (WGS) entry which is preliminary data.</text>
</comment>
<gene>
    <name evidence="2" type="ORF">Bpfe_025115</name>
</gene>
<proteinExistence type="predicted"/>
<evidence type="ECO:0000256" key="1">
    <source>
        <dbReference type="SAM" id="MobiDB-lite"/>
    </source>
</evidence>
<reference evidence="2" key="2">
    <citation type="submission" date="2023-04" db="EMBL/GenBank/DDBJ databases">
        <authorList>
            <person name="Bu L."/>
            <person name="Lu L."/>
            <person name="Laidemitt M.R."/>
            <person name="Zhang S.M."/>
            <person name="Mutuku M."/>
            <person name="Mkoji G."/>
            <person name="Steinauer M."/>
            <person name="Loker E.S."/>
        </authorList>
    </citation>
    <scope>NUCLEOTIDE SEQUENCE</scope>
    <source>
        <strain evidence="2">KasaAsao</strain>
        <tissue evidence="2">Whole Snail</tissue>
    </source>
</reference>